<dbReference type="Proteomes" id="UP000220836">
    <property type="component" value="Unassembled WGS sequence"/>
</dbReference>
<evidence type="ECO:0000256" key="4">
    <source>
        <dbReference type="SAM" id="SignalP"/>
    </source>
</evidence>
<keyword evidence="1" id="KW-0677">Repeat</keyword>
<dbReference type="SUPFAM" id="SSF48452">
    <property type="entry name" value="TPR-like"/>
    <property type="match status" value="1"/>
</dbReference>
<dbReference type="InterPro" id="IPR011990">
    <property type="entry name" value="TPR-like_helical_dom_sf"/>
</dbReference>
<dbReference type="Gene3D" id="1.25.40.10">
    <property type="entry name" value="Tetratricopeptide repeat domain"/>
    <property type="match status" value="1"/>
</dbReference>
<keyword evidence="4" id="KW-0732">Signal</keyword>
<dbReference type="InterPro" id="IPR050498">
    <property type="entry name" value="Ycf3"/>
</dbReference>
<dbReference type="PANTHER" id="PTHR44858:SF1">
    <property type="entry name" value="UDP-N-ACETYLGLUCOSAMINE--PEPTIDE N-ACETYLGLUCOSAMINYLTRANSFERASE SPINDLY-RELATED"/>
    <property type="match status" value="1"/>
</dbReference>
<evidence type="ECO:0000256" key="2">
    <source>
        <dbReference type="ARBA" id="ARBA00022803"/>
    </source>
</evidence>
<organism evidence="5 6">
    <name type="scientific">Pelagimonas varians</name>
    <dbReference type="NCBI Taxonomy" id="696760"/>
    <lineage>
        <taxon>Bacteria</taxon>
        <taxon>Pseudomonadati</taxon>
        <taxon>Pseudomonadota</taxon>
        <taxon>Alphaproteobacteria</taxon>
        <taxon>Rhodobacterales</taxon>
        <taxon>Roseobacteraceae</taxon>
        <taxon>Pelagimonas</taxon>
    </lineage>
</organism>
<gene>
    <name evidence="5" type="ORF">PEV8663_00551</name>
</gene>
<sequence>MLRISLIPLFLAGGAFADGCPVAPDHSEPLQVLYDQLQQVDGDMEARKVSNQMWQYWADAPDEASQEILDEGMQARAAFDFVRALDRFDRLVGYCPFYAEGYNQRAFVTYLRQDYEGALPDLERALELNPKHLGALSGRALSLLALGRDLEGQKALREALELNPWLSERHLLKPLPGQEL</sequence>
<evidence type="ECO:0000313" key="6">
    <source>
        <dbReference type="Proteomes" id="UP000220836"/>
    </source>
</evidence>
<dbReference type="OrthoDB" id="9815010at2"/>
<protein>
    <submittedName>
        <fullName evidence="5">Tetratricopeptide repeat protein</fullName>
    </submittedName>
</protein>
<evidence type="ECO:0000256" key="3">
    <source>
        <dbReference type="PROSITE-ProRule" id="PRU00339"/>
    </source>
</evidence>
<accession>A0A238JYT4</accession>
<keyword evidence="2 3" id="KW-0802">TPR repeat</keyword>
<evidence type="ECO:0000256" key="1">
    <source>
        <dbReference type="ARBA" id="ARBA00022737"/>
    </source>
</evidence>
<keyword evidence="6" id="KW-1185">Reference proteome</keyword>
<proteinExistence type="predicted"/>
<feature type="signal peptide" evidence="4">
    <location>
        <begin position="1"/>
        <end position="17"/>
    </location>
</feature>
<dbReference type="InterPro" id="IPR019734">
    <property type="entry name" value="TPR_rpt"/>
</dbReference>
<name>A0A238JYT4_9RHOB</name>
<feature type="repeat" description="TPR" evidence="3">
    <location>
        <begin position="99"/>
        <end position="132"/>
    </location>
</feature>
<reference evidence="5 6" key="1">
    <citation type="submission" date="2017-05" db="EMBL/GenBank/DDBJ databases">
        <authorList>
            <person name="Song R."/>
            <person name="Chenine A.L."/>
            <person name="Ruprecht R.M."/>
        </authorList>
    </citation>
    <scope>NUCLEOTIDE SEQUENCE [LARGE SCALE GENOMIC DNA]</scope>
    <source>
        <strain evidence="5 6">CECT 8663</strain>
    </source>
</reference>
<dbReference type="PROSITE" id="PS50005">
    <property type="entry name" value="TPR"/>
    <property type="match status" value="1"/>
</dbReference>
<evidence type="ECO:0000313" key="5">
    <source>
        <dbReference type="EMBL" id="SMX35663.1"/>
    </source>
</evidence>
<dbReference type="RefSeq" id="WP_097803105.1">
    <property type="nucleotide sequence ID" value="NZ_FXYH01000002.1"/>
</dbReference>
<dbReference type="EMBL" id="FXYH01000002">
    <property type="protein sequence ID" value="SMX35663.1"/>
    <property type="molecule type" value="Genomic_DNA"/>
</dbReference>
<dbReference type="AlphaFoldDB" id="A0A238JYT4"/>
<dbReference type="PANTHER" id="PTHR44858">
    <property type="entry name" value="TETRATRICOPEPTIDE REPEAT PROTEIN 6"/>
    <property type="match status" value="1"/>
</dbReference>
<feature type="chain" id="PRO_5012963731" evidence="4">
    <location>
        <begin position="18"/>
        <end position="180"/>
    </location>
</feature>
<dbReference type="SMART" id="SM00028">
    <property type="entry name" value="TPR"/>
    <property type="match status" value="2"/>
</dbReference>